<gene>
    <name evidence="2" type="ORF">B0I36DRAFT_4157</name>
</gene>
<proteinExistence type="predicted"/>
<feature type="compositionally biased region" description="Polar residues" evidence="1">
    <location>
        <begin position="237"/>
        <end position="249"/>
    </location>
</feature>
<dbReference type="GeneID" id="70191593"/>
<feature type="region of interest" description="Disordered" evidence="1">
    <location>
        <begin position="152"/>
        <end position="176"/>
    </location>
</feature>
<feature type="compositionally biased region" description="Basic and acidic residues" evidence="1">
    <location>
        <begin position="122"/>
        <end position="131"/>
    </location>
</feature>
<feature type="region of interest" description="Disordered" evidence="1">
    <location>
        <begin position="122"/>
        <end position="141"/>
    </location>
</feature>
<dbReference type="AlphaFoldDB" id="A0A9P8YGA7"/>
<feature type="compositionally biased region" description="Low complexity" evidence="1">
    <location>
        <begin position="206"/>
        <end position="231"/>
    </location>
</feature>
<dbReference type="EMBL" id="JAGTJQ010000001">
    <property type="protein sequence ID" value="KAH7039981.1"/>
    <property type="molecule type" value="Genomic_DNA"/>
</dbReference>
<sequence>MLCYSFSAPSPVPGVETVRFKPLSDDQGPIATVQFLYRSERSLVNQGITRRHHPYQHPSTTSPTLVKKEKTSHAPGAAVPLPHDTLALNTPKKKNKKKHEAPSPDAAAALLSPRLSRFKLQESADHEDGDGHIAGQQTTTPVPAPALAAAVARSARRQGRAATATARATPMSADNNNKGIRAYFLSKSNSPFTPNTPSVLARAASTSMVSASSSSSSSPFPSSSPSASSLPRCLNSAGKSSSAFTSPATPVTGPEPTLSFSRSSTSSPSPSPSLPSSPLGNQDCRRNNVV</sequence>
<organism evidence="2 3">
    <name type="scientific">Microdochium trichocladiopsis</name>
    <dbReference type="NCBI Taxonomy" id="1682393"/>
    <lineage>
        <taxon>Eukaryota</taxon>
        <taxon>Fungi</taxon>
        <taxon>Dikarya</taxon>
        <taxon>Ascomycota</taxon>
        <taxon>Pezizomycotina</taxon>
        <taxon>Sordariomycetes</taxon>
        <taxon>Xylariomycetidae</taxon>
        <taxon>Xylariales</taxon>
        <taxon>Microdochiaceae</taxon>
        <taxon>Microdochium</taxon>
    </lineage>
</organism>
<name>A0A9P8YGA7_9PEZI</name>
<feature type="compositionally biased region" description="Low complexity" evidence="1">
    <location>
        <begin position="256"/>
        <end position="268"/>
    </location>
</feature>
<accession>A0A9P8YGA7</accession>
<feature type="region of interest" description="Disordered" evidence="1">
    <location>
        <begin position="206"/>
        <end position="290"/>
    </location>
</feature>
<evidence type="ECO:0000313" key="2">
    <source>
        <dbReference type="EMBL" id="KAH7039981.1"/>
    </source>
</evidence>
<reference evidence="2" key="1">
    <citation type="journal article" date="2021" name="Nat. Commun.">
        <title>Genetic determinants of endophytism in the Arabidopsis root mycobiome.</title>
        <authorList>
            <person name="Mesny F."/>
            <person name="Miyauchi S."/>
            <person name="Thiergart T."/>
            <person name="Pickel B."/>
            <person name="Atanasova L."/>
            <person name="Karlsson M."/>
            <person name="Huettel B."/>
            <person name="Barry K.W."/>
            <person name="Haridas S."/>
            <person name="Chen C."/>
            <person name="Bauer D."/>
            <person name="Andreopoulos W."/>
            <person name="Pangilinan J."/>
            <person name="LaButti K."/>
            <person name="Riley R."/>
            <person name="Lipzen A."/>
            <person name="Clum A."/>
            <person name="Drula E."/>
            <person name="Henrissat B."/>
            <person name="Kohler A."/>
            <person name="Grigoriev I.V."/>
            <person name="Martin F.M."/>
            <person name="Hacquard S."/>
        </authorList>
    </citation>
    <scope>NUCLEOTIDE SEQUENCE</scope>
    <source>
        <strain evidence="2">MPI-CAGE-CH-0230</strain>
    </source>
</reference>
<protein>
    <submittedName>
        <fullName evidence="2">Uncharacterized protein</fullName>
    </submittedName>
</protein>
<feature type="region of interest" description="Disordered" evidence="1">
    <location>
        <begin position="49"/>
        <end position="105"/>
    </location>
</feature>
<feature type="compositionally biased region" description="Low complexity" evidence="1">
    <location>
        <begin position="160"/>
        <end position="173"/>
    </location>
</feature>
<dbReference type="Proteomes" id="UP000756346">
    <property type="component" value="Unassembled WGS sequence"/>
</dbReference>
<comment type="caution">
    <text evidence="2">The sequence shown here is derived from an EMBL/GenBank/DDBJ whole genome shotgun (WGS) entry which is preliminary data.</text>
</comment>
<keyword evidence="3" id="KW-1185">Reference proteome</keyword>
<evidence type="ECO:0000256" key="1">
    <source>
        <dbReference type="SAM" id="MobiDB-lite"/>
    </source>
</evidence>
<dbReference type="RefSeq" id="XP_046018036.1">
    <property type="nucleotide sequence ID" value="XM_046162047.1"/>
</dbReference>
<evidence type="ECO:0000313" key="3">
    <source>
        <dbReference type="Proteomes" id="UP000756346"/>
    </source>
</evidence>